<evidence type="ECO:0000313" key="8">
    <source>
        <dbReference type="Proteomes" id="UP000183245"/>
    </source>
</evidence>
<feature type="active site" description="Charge relay system" evidence="5">
    <location>
        <position position="79"/>
    </location>
</feature>
<dbReference type="AlphaFoldDB" id="A0A1J5J630"/>
<comment type="similarity">
    <text evidence="5">Belongs to the amidase family. GatA subfamily.</text>
</comment>
<evidence type="ECO:0000256" key="2">
    <source>
        <dbReference type="ARBA" id="ARBA00022741"/>
    </source>
</evidence>
<name>A0A1J5J630_9BACT</name>
<dbReference type="GO" id="GO:0050567">
    <property type="term" value="F:glutaminyl-tRNA synthase (glutamine-hydrolyzing) activity"/>
    <property type="evidence" value="ECO:0007669"/>
    <property type="project" value="UniProtKB-UniRule"/>
</dbReference>
<dbReference type="HAMAP" id="MF_00120">
    <property type="entry name" value="GatA"/>
    <property type="match status" value="1"/>
</dbReference>
<feature type="active site" description="Charge relay system" evidence="5">
    <location>
        <position position="154"/>
    </location>
</feature>
<dbReference type="InterPro" id="IPR004412">
    <property type="entry name" value="GatA"/>
</dbReference>
<keyword evidence="4 5" id="KW-0648">Protein biosynthesis</keyword>
<feature type="domain" description="Amidase" evidence="6">
    <location>
        <begin position="25"/>
        <end position="472"/>
    </location>
</feature>
<dbReference type="NCBIfam" id="TIGR00132">
    <property type="entry name" value="gatA"/>
    <property type="match status" value="1"/>
</dbReference>
<evidence type="ECO:0000256" key="5">
    <source>
        <dbReference type="HAMAP-Rule" id="MF_00120"/>
    </source>
</evidence>
<reference evidence="7 8" key="1">
    <citation type="journal article" date="2016" name="Environ. Microbiol.">
        <title>Genomic resolution of a cold subsurface aquifer community provides metabolic insights for novel microbes adapted to high CO concentrations.</title>
        <authorList>
            <person name="Probst A.J."/>
            <person name="Castelle C.J."/>
            <person name="Singh A."/>
            <person name="Brown C.T."/>
            <person name="Anantharaman K."/>
            <person name="Sharon I."/>
            <person name="Hug L.A."/>
            <person name="Burstein D."/>
            <person name="Emerson J.B."/>
            <person name="Thomas B.C."/>
            <person name="Banfield J.F."/>
        </authorList>
    </citation>
    <scope>NUCLEOTIDE SEQUENCE [LARGE SCALE GENOMIC DNA]</scope>
    <source>
        <strain evidence="7">CG2_30_54_11</strain>
    </source>
</reference>
<evidence type="ECO:0000313" key="7">
    <source>
        <dbReference type="EMBL" id="OIQ00015.1"/>
    </source>
</evidence>
<dbReference type="InterPro" id="IPR036928">
    <property type="entry name" value="AS_sf"/>
</dbReference>
<keyword evidence="2 5" id="KW-0547">Nucleotide-binding</keyword>
<dbReference type="STRING" id="1817892.AUK40_00315"/>
<dbReference type="InterPro" id="IPR023631">
    <property type="entry name" value="Amidase_dom"/>
</dbReference>
<sequence length="492" mass="52707">MKSIVELTVTEALRQLKAKQISAVELTEESLSAIEKSNGKLNSFLTVEKDLALMMAASADAQIASGEAGPLCGIPIGIKDCFNVEDMLSRSASHILEGFHSPYEGPAIERLRAAGTVFLGKTNTDEFTCGASTENSAYGTTHNPWDLERVPGGSSGGSAVAVTAGLSLFATATDTGGSIRQPASFCGVVGLKNTYGRVPRFGVMPMASSLDTVGAISKTVEDMALILQVMAGADDRDSTTPEVAVPDYSQNLKAPVRGLKIGIPKEYFIEGIEAGVEKAVRQAVEELQNQGAEIVEISLPHTKYAIPVYYLVAPSEISSNMARFDGIRYGPSSDTAEDLLDYYLETRGTGFGPELKRRIMIGTHVLSSGYYDAYYLKAQKVRTLICRDFDQAFGKVDVIAAPTSPTTAFKIGEKEQDPISMYLADIFTAPINLAGIPALNVPCGFSRPEGAAVDLPVGIQFIGPRFSEDCLLQVGYAYQQATDWHLKRPVIG</sequence>
<dbReference type="GO" id="GO:0016740">
    <property type="term" value="F:transferase activity"/>
    <property type="evidence" value="ECO:0007669"/>
    <property type="project" value="UniProtKB-KW"/>
</dbReference>
<accession>A0A1J5J630</accession>
<organism evidence="7 8">
    <name type="scientific">Candidatus Wirthbacteria bacterium CG2_30_54_11</name>
    <dbReference type="NCBI Taxonomy" id="1817892"/>
    <lineage>
        <taxon>Bacteria</taxon>
        <taxon>Candidatus Wirthbacteria</taxon>
    </lineage>
</organism>
<dbReference type="PANTHER" id="PTHR11895:SF151">
    <property type="entry name" value="GLUTAMYL-TRNA(GLN) AMIDOTRANSFERASE SUBUNIT A"/>
    <property type="match status" value="1"/>
</dbReference>
<protein>
    <recommendedName>
        <fullName evidence="5">Glutamyl-tRNA(Gln) amidotransferase subunit A</fullName>
        <shortName evidence="5">Glu-ADT subunit A</shortName>
        <ecNumber evidence="5">6.3.5.7</ecNumber>
    </recommendedName>
</protein>
<dbReference type="GO" id="GO:0005524">
    <property type="term" value="F:ATP binding"/>
    <property type="evidence" value="ECO:0007669"/>
    <property type="project" value="UniProtKB-KW"/>
</dbReference>
<dbReference type="InterPro" id="IPR000120">
    <property type="entry name" value="Amidase"/>
</dbReference>
<dbReference type="GO" id="GO:0006412">
    <property type="term" value="P:translation"/>
    <property type="evidence" value="ECO:0007669"/>
    <property type="project" value="UniProtKB-UniRule"/>
</dbReference>
<keyword evidence="1 5" id="KW-0436">Ligase</keyword>
<dbReference type="EC" id="6.3.5.7" evidence="5"/>
<evidence type="ECO:0000259" key="6">
    <source>
        <dbReference type="Pfam" id="PF01425"/>
    </source>
</evidence>
<dbReference type="Gene3D" id="3.90.1300.10">
    <property type="entry name" value="Amidase signature (AS) domain"/>
    <property type="match status" value="1"/>
</dbReference>
<comment type="function">
    <text evidence="5">Allows the formation of correctly charged Gln-tRNA(Gln) through the transamidation of misacylated Glu-tRNA(Gln) in organisms which lack glutaminyl-tRNA synthetase. The reaction takes place in the presence of glutamine and ATP through an activated gamma-phospho-Glu-tRNA(Gln).</text>
</comment>
<keyword evidence="7" id="KW-0808">Transferase</keyword>
<proteinExistence type="inferred from homology"/>
<evidence type="ECO:0000256" key="4">
    <source>
        <dbReference type="ARBA" id="ARBA00022917"/>
    </source>
</evidence>
<dbReference type="EMBL" id="MNZT01000005">
    <property type="protein sequence ID" value="OIQ00015.1"/>
    <property type="molecule type" value="Genomic_DNA"/>
</dbReference>
<dbReference type="GO" id="GO:0030956">
    <property type="term" value="C:glutamyl-tRNA(Gln) amidotransferase complex"/>
    <property type="evidence" value="ECO:0007669"/>
    <property type="project" value="InterPro"/>
</dbReference>
<keyword evidence="3 5" id="KW-0067">ATP-binding</keyword>
<comment type="caution">
    <text evidence="7">The sequence shown here is derived from an EMBL/GenBank/DDBJ whole genome shotgun (WGS) entry which is preliminary data.</text>
</comment>
<gene>
    <name evidence="5 7" type="primary">gatA</name>
    <name evidence="7" type="ORF">AUK40_00315</name>
</gene>
<dbReference type="Proteomes" id="UP000183245">
    <property type="component" value="Unassembled WGS sequence"/>
</dbReference>
<comment type="subunit">
    <text evidence="5">Heterotrimer of A, B and C subunits.</text>
</comment>
<dbReference type="PANTHER" id="PTHR11895">
    <property type="entry name" value="TRANSAMIDASE"/>
    <property type="match status" value="1"/>
</dbReference>
<dbReference type="Pfam" id="PF01425">
    <property type="entry name" value="Amidase"/>
    <property type="match status" value="1"/>
</dbReference>
<evidence type="ECO:0000256" key="1">
    <source>
        <dbReference type="ARBA" id="ARBA00022598"/>
    </source>
</evidence>
<evidence type="ECO:0000256" key="3">
    <source>
        <dbReference type="ARBA" id="ARBA00022840"/>
    </source>
</evidence>
<comment type="catalytic activity">
    <reaction evidence="5">
        <text>L-glutamyl-tRNA(Gln) + L-glutamine + ATP + H2O = L-glutaminyl-tRNA(Gln) + L-glutamate + ADP + phosphate + H(+)</text>
        <dbReference type="Rhea" id="RHEA:17521"/>
        <dbReference type="Rhea" id="RHEA-COMP:9681"/>
        <dbReference type="Rhea" id="RHEA-COMP:9684"/>
        <dbReference type="ChEBI" id="CHEBI:15377"/>
        <dbReference type="ChEBI" id="CHEBI:15378"/>
        <dbReference type="ChEBI" id="CHEBI:29985"/>
        <dbReference type="ChEBI" id="CHEBI:30616"/>
        <dbReference type="ChEBI" id="CHEBI:43474"/>
        <dbReference type="ChEBI" id="CHEBI:58359"/>
        <dbReference type="ChEBI" id="CHEBI:78520"/>
        <dbReference type="ChEBI" id="CHEBI:78521"/>
        <dbReference type="ChEBI" id="CHEBI:456216"/>
        <dbReference type="EC" id="6.3.5.7"/>
    </reaction>
</comment>
<feature type="active site" description="Acyl-ester intermediate" evidence="5">
    <location>
        <position position="178"/>
    </location>
</feature>
<dbReference type="SUPFAM" id="SSF75304">
    <property type="entry name" value="Amidase signature (AS) enzymes"/>
    <property type="match status" value="1"/>
</dbReference>